<accession>A0A412HIK9</accession>
<reference evidence="1" key="3">
    <citation type="submission" date="2023-10" db="EMBL/GenBank/DDBJ databases">
        <title>Distinct polysaccharide growth profiles of human intestinal Prevotella copri isolates.</title>
        <authorList>
            <person name="Fehlner-Peach H."/>
            <person name="Magnabosco C."/>
            <person name="Raghavan V."/>
            <person name="Scher J.U."/>
            <person name="Tett A."/>
            <person name="Cox L.M."/>
            <person name="Gottsegen C."/>
            <person name="Watters A."/>
            <person name="Wiltshire- Gordon J.D."/>
            <person name="Segata N."/>
            <person name="Bonneau R."/>
            <person name="Littman D.R."/>
        </authorList>
    </citation>
    <scope>NUCLEOTIDE SEQUENCE</scope>
    <source>
        <strain evidence="1">IAK279</strain>
    </source>
</reference>
<dbReference type="AlphaFoldDB" id="A0A412HIK9"/>
<evidence type="ECO:0000313" key="2">
    <source>
        <dbReference type="EMBL" id="RGS19523.1"/>
    </source>
</evidence>
<dbReference type="EMBL" id="QRVA01000002">
    <property type="protein sequence ID" value="RGS19523.1"/>
    <property type="molecule type" value="Genomic_DNA"/>
</dbReference>
<comment type="caution">
    <text evidence="2">The sequence shown here is derived from an EMBL/GenBank/DDBJ whole genome shotgun (WGS) entry which is preliminary data.</text>
</comment>
<dbReference type="RefSeq" id="WP_118085566.1">
    <property type="nucleotide sequence ID" value="NZ_DAWDQD010000012.1"/>
</dbReference>
<proteinExistence type="predicted"/>
<protein>
    <recommendedName>
        <fullName evidence="5">Sel1 repeat family protein</fullName>
    </recommendedName>
</protein>
<dbReference type="EMBL" id="VZBT01000068">
    <property type="protein sequence ID" value="MQO04215.1"/>
    <property type="molecule type" value="Genomic_DNA"/>
</dbReference>
<reference evidence="4" key="2">
    <citation type="submission" date="2019-09" db="EMBL/GenBank/DDBJ databases">
        <title>Distinct polysaccharide growth profiles of human intestinal Prevotella copri isolates.</title>
        <authorList>
            <person name="Fehlner-Peach H."/>
            <person name="Magnabosco C."/>
            <person name="Raghavan V."/>
            <person name="Scher J.U."/>
            <person name="Tett A."/>
            <person name="Cox L.M."/>
            <person name="Gottsegen C."/>
            <person name="Watters A."/>
            <person name="Wiltshire- Gordon J.D."/>
            <person name="Segata N."/>
            <person name="Bonneau R."/>
            <person name="Littman D.R."/>
        </authorList>
    </citation>
    <scope>NUCLEOTIDE SEQUENCE [LARGE SCALE GENOMIC DNA]</scope>
    <source>
        <strain evidence="4">iAK279</strain>
    </source>
</reference>
<name>A0A412HIK9_9BACT</name>
<organism evidence="2 3">
    <name type="scientific">Segatella copri</name>
    <dbReference type="NCBI Taxonomy" id="165179"/>
    <lineage>
        <taxon>Bacteria</taxon>
        <taxon>Pseudomonadati</taxon>
        <taxon>Bacteroidota</taxon>
        <taxon>Bacteroidia</taxon>
        <taxon>Bacteroidales</taxon>
        <taxon>Prevotellaceae</taxon>
        <taxon>Segatella</taxon>
    </lineage>
</organism>
<evidence type="ECO:0000313" key="1">
    <source>
        <dbReference type="EMBL" id="MQO04215.1"/>
    </source>
</evidence>
<sequence length="176" mass="20709">MEKIKLVLGILLGFALSFFNAYLLKNSTTKTDEQYIVTNSRDVFILDSVEFKLTSDSVLLYGNEDSYTELLYHYGSIHNGSKELLYYALIMADKYSYPEASYNIFDAIKDFKKNNTLLLSEMMRYYLLYGAKNGSSSSCFQLKEYYEKGILFERNQRKAKFYENKINEIYKIKWTK</sequence>
<gene>
    <name evidence="2" type="ORF">DWY11_01905</name>
    <name evidence="1" type="ORF">F7D62_08865</name>
</gene>
<reference evidence="2 3" key="1">
    <citation type="submission" date="2018-08" db="EMBL/GenBank/DDBJ databases">
        <title>A genome reference for cultivated species of the human gut microbiota.</title>
        <authorList>
            <person name="Zou Y."/>
            <person name="Xue W."/>
            <person name="Luo G."/>
        </authorList>
    </citation>
    <scope>NUCLEOTIDE SEQUENCE [LARGE SCALE GENOMIC DNA]</scope>
    <source>
        <strain evidence="2 3">AF24-12</strain>
    </source>
</reference>
<dbReference type="Proteomes" id="UP000283872">
    <property type="component" value="Unassembled WGS sequence"/>
</dbReference>
<evidence type="ECO:0008006" key="5">
    <source>
        <dbReference type="Google" id="ProtNLM"/>
    </source>
</evidence>
<evidence type="ECO:0000313" key="4">
    <source>
        <dbReference type="Proteomes" id="UP000390763"/>
    </source>
</evidence>
<dbReference type="Proteomes" id="UP000390763">
    <property type="component" value="Unassembled WGS sequence"/>
</dbReference>
<evidence type="ECO:0000313" key="3">
    <source>
        <dbReference type="Proteomes" id="UP000283872"/>
    </source>
</evidence>